<keyword evidence="2" id="KW-1185">Reference proteome</keyword>
<proteinExistence type="predicted"/>
<name>A0AAV8VYT8_9CUCU</name>
<evidence type="ECO:0000313" key="2">
    <source>
        <dbReference type="Proteomes" id="UP001159042"/>
    </source>
</evidence>
<comment type="caution">
    <text evidence="1">The sequence shown here is derived from an EMBL/GenBank/DDBJ whole genome shotgun (WGS) entry which is preliminary data.</text>
</comment>
<dbReference type="Proteomes" id="UP001159042">
    <property type="component" value="Unassembled WGS sequence"/>
</dbReference>
<organism evidence="1 2">
    <name type="scientific">Exocentrus adspersus</name>
    <dbReference type="NCBI Taxonomy" id="1586481"/>
    <lineage>
        <taxon>Eukaryota</taxon>
        <taxon>Metazoa</taxon>
        <taxon>Ecdysozoa</taxon>
        <taxon>Arthropoda</taxon>
        <taxon>Hexapoda</taxon>
        <taxon>Insecta</taxon>
        <taxon>Pterygota</taxon>
        <taxon>Neoptera</taxon>
        <taxon>Endopterygota</taxon>
        <taxon>Coleoptera</taxon>
        <taxon>Polyphaga</taxon>
        <taxon>Cucujiformia</taxon>
        <taxon>Chrysomeloidea</taxon>
        <taxon>Cerambycidae</taxon>
        <taxon>Lamiinae</taxon>
        <taxon>Acanthocinini</taxon>
        <taxon>Exocentrus</taxon>
    </lineage>
</organism>
<accession>A0AAV8VYT8</accession>
<evidence type="ECO:0000313" key="1">
    <source>
        <dbReference type="EMBL" id="KAJ8919383.1"/>
    </source>
</evidence>
<protein>
    <submittedName>
        <fullName evidence="1">Uncharacterized protein</fullName>
    </submittedName>
</protein>
<gene>
    <name evidence="1" type="ORF">NQ315_016476</name>
</gene>
<dbReference type="AlphaFoldDB" id="A0AAV8VYT8"/>
<dbReference type="EMBL" id="JANEYG010000018">
    <property type="protein sequence ID" value="KAJ8919383.1"/>
    <property type="molecule type" value="Genomic_DNA"/>
</dbReference>
<sequence>MFDTFSFSVEYPSAPYDELIRAAGVEGLAPCPESVRLPGDVCRPLQKDNISKRVGGGNPCRRIPRMEEAKACGSSFTESPIPNGQAYV</sequence>
<reference evidence="1 2" key="1">
    <citation type="journal article" date="2023" name="Insect Mol. Biol.">
        <title>Genome sequencing provides insights into the evolution of gene families encoding plant cell wall-degrading enzymes in longhorned beetles.</title>
        <authorList>
            <person name="Shin N.R."/>
            <person name="Okamura Y."/>
            <person name="Kirsch R."/>
            <person name="Pauchet Y."/>
        </authorList>
    </citation>
    <scope>NUCLEOTIDE SEQUENCE [LARGE SCALE GENOMIC DNA]</scope>
    <source>
        <strain evidence="1">EAD_L_NR</strain>
    </source>
</reference>